<protein>
    <recommendedName>
        <fullName evidence="2">Borealin C-terminal domain-containing protein</fullName>
    </recommendedName>
</protein>
<reference evidence="3 4" key="1">
    <citation type="journal article" date="2017" name="Mol. Plant">
        <title>The Genome of Medicinal Plant Macleaya cordata Provides New Insights into Benzylisoquinoline Alkaloids Metabolism.</title>
        <authorList>
            <person name="Liu X."/>
            <person name="Liu Y."/>
            <person name="Huang P."/>
            <person name="Ma Y."/>
            <person name="Qing Z."/>
            <person name="Tang Q."/>
            <person name="Cao H."/>
            <person name="Cheng P."/>
            <person name="Zheng Y."/>
            <person name="Yuan Z."/>
            <person name="Zhou Y."/>
            <person name="Liu J."/>
            <person name="Tang Z."/>
            <person name="Zhuo Y."/>
            <person name="Zhang Y."/>
            <person name="Yu L."/>
            <person name="Huang J."/>
            <person name="Yang P."/>
            <person name="Peng Q."/>
            <person name="Zhang J."/>
            <person name="Jiang W."/>
            <person name="Zhang Z."/>
            <person name="Lin K."/>
            <person name="Ro D.K."/>
            <person name="Chen X."/>
            <person name="Xiong X."/>
            <person name="Shang Y."/>
            <person name="Huang S."/>
            <person name="Zeng J."/>
        </authorList>
    </citation>
    <scope>NUCLEOTIDE SEQUENCE [LARGE SCALE GENOMIC DNA]</scope>
    <source>
        <strain evidence="4">cv. BLH2017</strain>
        <tissue evidence="3">Root</tissue>
    </source>
</reference>
<dbReference type="OrthoDB" id="1920481at2759"/>
<evidence type="ECO:0000259" key="2">
    <source>
        <dbReference type="Pfam" id="PF10512"/>
    </source>
</evidence>
<evidence type="ECO:0000313" key="4">
    <source>
        <dbReference type="Proteomes" id="UP000195402"/>
    </source>
</evidence>
<dbReference type="STRING" id="56857.A0A200Q1G8"/>
<feature type="region of interest" description="Disordered" evidence="1">
    <location>
        <begin position="1"/>
        <end position="25"/>
    </location>
</feature>
<evidence type="ECO:0000313" key="3">
    <source>
        <dbReference type="EMBL" id="OVA04298.1"/>
    </source>
</evidence>
<dbReference type="InterPro" id="IPR046466">
    <property type="entry name" value="Borealin_C"/>
</dbReference>
<dbReference type="InParanoid" id="A0A200Q1G8"/>
<dbReference type="Proteomes" id="UP000195402">
    <property type="component" value="Unassembled WGS sequence"/>
</dbReference>
<keyword evidence="4" id="KW-1185">Reference proteome</keyword>
<organism evidence="3 4">
    <name type="scientific">Macleaya cordata</name>
    <name type="common">Five-seeded plume-poppy</name>
    <name type="synonym">Bocconia cordata</name>
    <dbReference type="NCBI Taxonomy" id="56857"/>
    <lineage>
        <taxon>Eukaryota</taxon>
        <taxon>Viridiplantae</taxon>
        <taxon>Streptophyta</taxon>
        <taxon>Embryophyta</taxon>
        <taxon>Tracheophyta</taxon>
        <taxon>Spermatophyta</taxon>
        <taxon>Magnoliopsida</taxon>
        <taxon>Ranunculales</taxon>
        <taxon>Papaveraceae</taxon>
        <taxon>Papaveroideae</taxon>
        <taxon>Macleaya</taxon>
    </lineage>
</organism>
<gene>
    <name evidence="3" type="ORF">BVC80_1395g4</name>
</gene>
<feature type="compositionally biased region" description="Basic residues" evidence="1">
    <location>
        <begin position="1"/>
        <end position="10"/>
    </location>
</feature>
<dbReference type="PANTHER" id="PTHR37248">
    <property type="entry name" value="TRANSLATION INITIATION FACTOR"/>
    <property type="match status" value="1"/>
</dbReference>
<feature type="compositionally biased region" description="Polar residues" evidence="1">
    <location>
        <begin position="11"/>
        <end position="24"/>
    </location>
</feature>
<evidence type="ECO:0000256" key="1">
    <source>
        <dbReference type="SAM" id="MobiDB-lite"/>
    </source>
</evidence>
<dbReference type="OMA" id="FPNLAIV"/>
<accession>A0A200Q1G8</accession>
<name>A0A200Q1G8_MACCD</name>
<proteinExistence type="predicted"/>
<dbReference type="PANTHER" id="PTHR37248:SF1">
    <property type="entry name" value="TRANSLATION INITIATION FACTOR"/>
    <property type="match status" value="1"/>
</dbReference>
<feature type="domain" description="Borealin C-terminal" evidence="2">
    <location>
        <begin position="201"/>
        <end position="235"/>
    </location>
</feature>
<dbReference type="AlphaFoldDB" id="A0A200Q1G8"/>
<sequence>MAKRRAKKTVKQSSKNVGSDFDCTNSEKPEIKDQTQAFIDLEVERRIVATQAIRDAEIQHLLTGLRLLRSNFDEEQLQTPVLQFFKENMPNLAVKTSEKDGQCEVRWKDEDGNISNTHADERNMHASLLNRMFMAYPHPAAATPGISGFGFSSEAGKTNFLGAMNLQFPDFLIKEQSDTQMLGLQDAFQTPGANSQRLSVGMTPKTLRLPKHGETILSVRGSPLGVYKEDNMEAIHVHSWH</sequence>
<dbReference type="FunCoup" id="A0A200Q1G8">
    <property type="interactions" value="253"/>
</dbReference>
<comment type="caution">
    <text evidence="3">The sequence shown here is derived from an EMBL/GenBank/DDBJ whole genome shotgun (WGS) entry which is preliminary data.</text>
</comment>
<dbReference type="Pfam" id="PF10512">
    <property type="entry name" value="Borealin"/>
    <property type="match status" value="1"/>
</dbReference>
<dbReference type="EMBL" id="MVGT01003318">
    <property type="protein sequence ID" value="OVA04298.1"/>
    <property type="molecule type" value="Genomic_DNA"/>
</dbReference>